<keyword evidence="1" id="KW-0732">Signal</keyword>
<reference evidence="4" key="2">
    <citation type="submission" date="2014-05" db="EMBL/GenBank/DDBJ databases">
        <authorList>
            <person name="Aslett M.A."/>
            <person name="De Silva N."/>
        </authorList>
    </citation>
    <scope>NUCLEOTIDE SEQUENCE</scope>
    <source>
        <strain evidence="4">17X</strain>
    </source>
</reference>
<dbReference type="VEuPathDB" id="PlasmoDB:PY00999"/>
<feature type="chain" id="PRO_5014501838" evidence="1">
    <location>
        <begin position="19"/>
        <end position="135"/>
    </location>
</feature>
<dbReference type="VEuPathDB" id="PlasmoDB:PY17X_0115600"/>
<dbReference type="GeneID" id="3800451"/>
<dbReference type="InterPro" id="IPR006488">
    <property type="entry name" value="PYST-C1_N"/>
</dbReference>
<dbReference type="RefSeq" id="XP_022811287.1">
    <property type="nucleotide sequence ID" value="XM_022957873.1"/>
</dbReference>
<evidence type="ECO:0000313" key="3">
    <source>
        <dbReference type="EMBL" id="CDU15985.1"/>
    </source>
</evidence>
<reference evidence="4" key="4">
    <citation type="submission" date="2019-05" db="EMBL/GenBank/DDBJ databases">
        <authorList>
            <consortium name="Pathogen Informatics"/>
        </authorList>
    </citation>
    <scope>NUCLEOTIDE SEQUENCE</scope>
    <source>
        <strain evidence="4">17X</strain>
    </source>
</reference>
<protein>
    <submittedName>
        <fullName evidence="3">Fam-c protein</fullName>
    </submittedName>
</protein>
<reference evidence="3" key="3">
    <citation type="submission" date="2014-05" db="EMBL/GenBank/DDBJ databases">
        <authorList>
            <person name="Aslett A.Martin."/>
            <person name="De Silva Nishadi"/>
        </authorList>
    </citation>
    <scope>NUCLEOTIDE SEQUENCE</scope>
    <source>
        <strain evidence="3">YM</strain>
    </source>
</reference>
<gene>
    <name evidence="4" type="ORF">PY17X_0115600</name>
    <name evidence="3" type="ORF">PYYM_0115000</name>
</gene>
<dbReference type="Proteomes" id="UP000072874">
    <property type="component" value="Chromosome 1"/>
</dbReference>
<name>A0A077XYG1_PLAYE</name>
<dbReference type="Pfam" id="PF09690">
    <property type="entry name" value="PYST-C1"/>
    <property type="match status" value="1"/>
</dbReference>
<dbReference type="Proteomes" id="UP000072904">
    <property type="component" value="Chromosome 1"/>
</dbReference>
<evidence type="ECO:0000313" key="5">
    <source>
        <dbReference type="Proteomes" id="UP000072874"/>
    </source>
</evidence>
<dbReference type="EMBL" id="LK934629">
    <property type="protein sequence ID" value="CDU15985.1"/>
    <property type="molecule type" value="Genomic_DNA"/>
</dbReference>
<feature type="domain" description="PYST-C1-like N-terminal" evidence="2">
    <location>
        <begin position="27"/>
        <end position="83"/>
    </location>
</feature>
<evidence type="ECO:0000256" key="1">
    <source>
        <dbReference type="SAM" id="SignalP"/>
    </source>
</evidence>
<dbReference type="VEuPathDB" id="PlasmoDB:Py17XNL_000104810"/>
<organism evidence="3 6">
    <name type="scientific">Plasmodium yoelii</name>
    <dbReference type="NCBI Taxonomy" id="5861"/>
    <lineage>
        <taxon>Eukaryota</taxon>
        <taxon>Sar</taxon>
        <taxon>Alveolata</taxon>
        <taxon>Apicomplexa</taxon>
        <taxon>Aconoidasida</taxon>
        <taxon>Haemosporida</taxon>
        <taxon>Plasmodiidae</taxon>
        <taxon>Plasmodium</taxon>
        <taxon>Plasmodium (Vinckeia)</taxon>
    </lineage>
</organism>
<feature type="signal peptide" evidence="1">
    <location>
        <begin position="1"/>
        <end position="18"/>
    </location>
</feature>
<dbReference type="AlphaFoldDB" id="A0A077XYG1"/>
<accession>A0A077XYG1</accession>
<evidence type="ECO:0000313" key="4">
    <source>
        <dbReference type="EMBL" id="VTZ71580.1"/>
    </source>
</evidence>
<evidence type="ECO:0000313" key="6">
    <source>
        <dbReference type="Proteomes" id="UP000072904"/>
    </source>
</evidence>
<evidence type="ECO:0000259" key="2">
    <source>
        <dbReference type="Pfam" id="PF09690"/>
    </source>
</evidence>
<dbReference type="NCBIfam" id="TIGR01601">
    <property type="entry name" value="PYST-C1"/>
    <property type="match status" value="1"/>
</dbReference>
<dbReference type="VEuPathDB" id="PlasmoDB:PYYM_0115000"/>
<sequence length="135" mass="15634">MNKRIFSLVCVALYTILAISIQCSEQKASDVGNKTFRGTRGITINNRKIYIDSKQETQLKNKNPKYDKGVSCFNIFKRDKKNQKSSYNYQRLPNVTLEYETAQRDVTPQSKEHLNSLLLLKEKLEKEPSNDKPSE</sequence>
<reference evidence="5 6" key="1">
    <citation type="journal article" date="2014" name="BMC Biol.">
        <title>A comprehensive evaluation of rodent malaria parasite genomes and gene expression.</title>
        <authorList>
            <person name="Otto T.D."/>
            <person name="Bohme U."/>
            <person name="Jackson A.P."/>
            <person name="Hunt M."/>
            <person name="Franke-Fayard B."/>
            <person name="Hoeijmakers W.A."/>
            <person name="Religa A.A."/>
            <person name="Robertson L."/>
            <person name="Sanders M."/>
            <person name="Ogun S.A."/>
            <person name="Cunningham D."/>
            <person name="Erhart A."/>
            <person name="Billker O."/>
            <person name="Khan S.M."/>
            <person name="Stunnenberg H.G."/>
            <person name="Langhorne J."/>
            <person name="Holder A.A."/>
            <person name="Waters A.P."/>
            <person name="Newbold C.I."/>
            <person name="Pain A."/>
            <person name="Berriman M."/>
            <person name="Janse C.J."/>
        </authorList>
    </citation>
    <scope>NUCLEOTIDE SEQUENCE [LARGE SCALE GENOMIC DNA]</scope>
    <source>
        <strain evidence="4 5">17X</strain>
        <strain evidence="3 6">YM</strain>
    </source>
</reference>
<proteinExistence type="predicted"/>
<dbReference type="KEGG" id="pyo:PY17X_0115600"/>
<dbReference type="EMBL" id="LM993655">
    <property type="protein sequence ID" value="VTZ71580.1"/>
    <property type="molecule type" value="Genomic_DNA"/>
</dbReference>